<gene>
    <name evidence="1" type="ORF">AB4Y39_05845</name>
</gene>
<dbReference type="AlphaFoldDB" id="A0AB39I7K4"/>
<dbReference type="RefSeq" id="WP_259407433.1">
    <property type="nucleotide sequence ID" value="NZ_CP162607.1"/>
</dbReference>
<dbReference type="EMBL" id="CP162607">
    <property type="protein sequence ID" value="XDK39582.1"/>
    <property type="molecule type" value="Genomic_DNA"/>
</dbReference>
<name>A0AB39I7K4_9PSED</name>
<reference evidence="1" key="1">
    <citation type="submission" date="2024-07" db="EMBL/GenBank/DDBJ databases">
        <title>Identification and characteristics of a novel species of coltsfoot's symbiotic bacteria.</title>
        <authorList>
            <person name="Juszczyk A."/>
            <person name="Jasielczuk I."/>
            <person name="Gurgul A."/>
            <person name="Rogala M."/>
            <person name="Kowalczyk A."/>
            <person name="Szmatola T."/>
            <person name="Kosecka-Strojek M."/>
            <person name="Arent Z."/>
            <person name="Latowski D."/>
        </authorList>
    </citation>
    <scope>NUCLEOTIDE SEQUENCE</scope>
    <source>
        <strain evidence="1">Hg7Tf</strain>
    </source>
</reference>
<organism evidence="1">
    <name type="scientific">Pseudomonas sp. Hg7Tf</name>
    <dbReference type="NCBI Taxonomy" id="3236988"/>
    <lineage>
        <taxon>Bacteria</taxon>
        <taxon>Pseudomonadati</taxon>
        <taxon>Pseudomonadota</taxon>
        <taxon>Gammaproteobacteria</taxon>
        <taxon>Pseudomonadales</taxon>
        <taxon>Pseudomonadaceae</taxon>
        <taxon>Pseudomonas</taxon>
    </lineage>
</organism>
<protein>
    <submittedName>
        <fullName evidence="1">Uncharacterized protein</fullName>
    </submittedName>
</protein>
<sequence>MVEFLGGNPDRPLIIGSP</sequence>
<proteinExistence type="predicted"/>
<evidence type="ECO:0000313" key="1">
    <source>
        <dbReference type="EMBL" id="XDK39582.1"/>
    </source>
</evidence>
<accession>A0AB39I7K4</accession>